<dbReference type="NCBIfam" id="TIGR01484">
    <property type="entry name" value="HAD-SF-IIB"/>
    <property type="match status" value="1"/>
</dbReference>
<dbReference type="InterPro" id="IPR000150">
    <property type="entry name" value="Cof"/>
</dbReference>
<dbReference type="PROSITE" id="PS01229">
    <property type="entry name" value="COF_2"/>
    <property type="match status" value="1"/>
</dbReference>
<keyword evidence="2" id="KW-1185">Reference proteome</keyword>
<dbReference type="EMBL" id="JBHSAC010000058">
    <property type="protein sequence ID" value="MFC3932523.1"/>
    <property type="molecule type" value="Genomic_DNA"/>
</dbReference>
<protein>
    <submittedName>
        <fullName evidence="1">Cof-type HAD-IIB family hydrolase</fullName>
        <ecNumber evidence="1">3.1.3.-</ecNumber>
    </submittedName>
</protein>
<proteinExistence type="predicted"/>
<dbReference type="SFLD" id="SFLDG01140">
    <property type="entry name" value="C2.B:_Phosphomannomutase_and_P"/>
    <property type="match status" value="1"/>
</dbReference>
<dbReference type="SFLD" id="SFLDS00003">
    <property type="entry name" value="Haloacid_Dehalogenase"/>
    <property type="match status" value="1"/>
</dbReference>
<dbReference type="Pfam" id="PF08282">
    <property type="entry name" value="Hydrolase_3"/>
    <property type="match status" value="1"/>
</dbReference>
<dbReference type="PANTHER" id="PTHR10000">
    <property type="entry name" value="PHOSPHOSERINE PHOSPHATASE"/>
    <property type="match status" value="1"/>
</dbReference>
<dbReference type="RefSeq" id="WP_380431998.1">
    <property type="nucleotide sequence ID" value="NZ_JBHSAC010000058.1"/>
</dbReference>
<dbReference type="GO" id="GO:0016787">
    <property type="term" value="F:hydrolase activity"/>
    <property type="evidence" value="ECO:0007669"/>
    <property type="project" value="UniProtKB-KW"/>
</dbReference>
<dbReference type="Proteomes" id="UP001595901">
    <property type="component" value="Unassembled WGS sequence"/>
</dbReference>
<sequence>MIKMIATDMDGTFLRDDKTYDYERFVKLLEELERRDIKFVIASGNQYRQLRLNFPEFDSRLTYVAENGSHIVDKSETIIEQFIERQTALDLIDYIQQSYPQALITLAGKVSSYMLKSADPEKVAILRQYLPKLTFLDSYSLLPADHIFKITLLVKEEQTQEVMDKIAEIFAQDQLTGTSSGFGCIDVITTGMHKGWGLSYLLDYWKLTPENLMAFGDGGNDIEMLKLASASYVMDNAPAPIKNYGQPAPSNNEDGVLEVIENYLQNLS</sequence>
<dbReference type="CDD" id="cd07518">
    <property type="entry name" value="HAD_YbiV-Like"/>
    <property type="match status" value="1"/>
</dbReference>
<reference evidence="2" key="1">
    <citation type="journal article" date="2019" name="Int. J. Syst. Evol. Microbiol.">
        <title>The Global Catalogue of Microorganisms (GCM) 10K type strain sequencing project: providing services to taxonomists for standard genome sequencing and annotation.</title>
        <authorList>
            <consortium name="The Broad Institute Genomics Platform"/>
            <consortium name="The Broad Institute Genome Sequencing Center for Infectious Disease"/>
            <person name="Wu L."/>
            <person name="Ma J."/>
        </authorList>
    </citation>
    <scope>NUCLEOTIDE SEQUENCE [LARGE SCALE GENOMIC DNA]</scope>
    <source>
        <strain evidence="2">CCUG 58728</strain>
    </source>
</reference>
<dbReference type="Gene3D" id="3.30.1240.10">
    <property type="match status" value="1"/>
</dbReference>
<dbReference type="Gene3D" id="3.40.50.1000">
    <property type="entry name" value="HAD superfamily/HAD-like"/>
    <property type="match status" value="1"/>
</dbReference>
<dbReference type="SUPFAM" id="SSF56784">
    <property type="entry name" value="HAD-like"/>
    <property type="match status" value="1"/>
</dbReference>
<dbReference type="NCBIfam" id="TIGR00099">
    <property type="entry name" value="Cof-subfamily"/>
    <property type="match status" value="1"/>
</dbReference>
<dbReference type="SFLD" id="SFLDG01144">
    <property type="entry name" value="C2.B.4:_PGP_Like"/>
    <property type="match status" value="1"/>
</dbReference>
<organism evidence="1 2">
    <name type="scientific">Streptococcus dentapri</name>
    <dbReference type="NCBI Taxonomy" id="573564"/>
    <lineage>
        <taxon>Bacteria</taxon>
        <taxon>Bacillati</taxon>
        <taxon>Bacillota</taxon>
        <taxon>Bacilli</taxon>
        <taxon>Lactobacillales</taxon>
        <taxon>Streptococcaceae</taxon>
        <taxon>Streptococcus</taxon>
    </lineage>
</organism>
<evidence type="ECO:0000313" key="2">
    <source>
        <dbReference type="Proteomes" id="UP001595901"/>
    </source>
</evidence>
<comment type="caution">
    <text evidence="1">The sequence shown here is derived from an EMBL/GenBank/DDBJ whole genome shotgun (WGS) entry which is preliminary data.</text>
</comment>
<evidence type="ECO:0000313" key="1">
    <source>
        <dbReference type="EMBL" id="MFC3932523.1"/>
    </source>
</evidence>
<name>A0ABV8D1W8_9STRE</name>
<gene>
    <name evidence="1" type="ORF">ACFOSE_07080</name>
</gene>
<dbReference type="InterPro" id="IPR023214">
    <property type="entry name" value="HAD_sf"/>
</dbReference>
<keyword evidence="1" id="KW-0378">Hydrolase</keyword>
<dbReference type="InterPro" id="IPR006379">
    <property type="entry name" value="HAD-SF_hydro_IIB"/>
</dbReference>
<dbReference type="PANTHER" id="PTHR10000:SF53">
    <property type="entry name" value="5-AMINO-6-(5-PHOSPHO-D-RIBITYLAMINO)URACIL PHOSPHATASE YBJI-RELATED"/>
    <property type="match status" value="1"/>
</dbReference>
<dbReference type="InterPro" id="IPR036412">
    <property type="entry name" value="HAD-like_sf"/>
</dbReference>
<dbReference type="EC" id="3.1.3.-" evidence="1"/>
<accession>A0ABV8D1W8</accession>